<evidence type="ECO:0000256" key="2">
    <source>
        <dbReference type="ARBA" id="ARBA00023002"/>
    </source>
</evidence>
<evidence type="ECO:0000313" key="4">
    <source>
        <dbReference type="EMBL" id="QFY43678.1"/>
    </source>
</evidence>
<dbReference type="OrthoDB" id="5912511at2"/>
<dbReference type="EMBL" id="CP044205">
    <property type="protein sequence ID" value="QFY43678.1"/>
    <property type="molecule type" value="Genomic_DNA"/>
</dbReference>
<keyword evidence="2" id="KW-0560">Oxidoreductase</keyword>
<evidence type="ECO:0000259" key="3">
    <source>
        <dbReference type="PROSITE" id="PS51393"/>
    </source>
</evidence>
<keyword evidence="5" id="KW-1185">Reference proteome</keyword>
<dbReference type="PANTHER" id="PTHR11771">
    <property type="entry name" value="LIPOXYGENASE"/>
    <property type="match status" value="1"/>
</dbReference>
<name>A0A5Q0BNK0_9GAMM</name>
<proteinExistence type="predicted"/>
<keyword evidence="1" id="KW-0479">Metal-binding</keyword>
<organism evidence="4 5">
    <name type="scientific">Candidatus Methylospira mobilis</name>
    <dbReference type="NCBI Taxonomy" id="1808979"/>
    <lineage>
        <taxon>Bacteria</taxon>
        <taxon>Pseudomonadati</taxon>
        <taxon>Pseudomonadota</taxon>
        <taxon>Gammaproteobacteria</taxon>
        <taxon>Methylococcales</taxon>
        <taxon>Methylococcaceae</taxon>
        <taxon>Candidatus Methylospira</taxon>
    </lineage>
</organism>
<dbReference type="GO" id="GO:0034440">
    <property type="term" value="P:lipid oxidation"/>
    <property type="evidence" value="ECO:0007669"/>
    <property type="project" value="InterPro"/>
</dbReference>
<dbReference type="PROSITE" id="PS51393">
    <property type="entry name" value="LIPOXYGENASE_3"/>
    <property type="match status" value="1"/>
</dbReference>
<protein>
    <recommendedName>
        <fullName evidence="3">Lipoxygenase domain-containing protein</fullName>
    </recommendedName>
</protein>
<dbReference type="InterPro" id="IPR036226">
    <property type="entry name" value="LipOase_C_sf"/>
</dbReference>
<feature type="domain" description="Lipoxygenase" evidence="3">
    <location>
        <begin position="123"/>
        <end position="617"/>
    </location>
</feature>
<dbReference type="AlphaFoldDB" id="A0A5Q0BNK0"/>
<dbReference type="Gene3D" id="3.10.450.60">
    <property type="match status" value="1"/>
</dbReference>
<dbReference type="InParanoid" id="A0A5Q0BNK0"/>
<dbReference type="GO" id="GO:0046872">
    <property type="term" value="F:metal ion binding"/>
    <property type="evidence" value="ECO:0007669"/>
    <property type="project" value="UniProtKB-KW"/>
</dbReference>
<dbReference type="Gene3D" id="1.20.245.10">
    <property type="entry name" value="Lipoxygenase-1, Domain 5"/>
    <property type="match status" value="1"/>
</dbReference>
<dbReference type="InterPro" id="IPR000907">
    <property type="entry name" value="LipOase"/>
</dbReference>
<dbReference type="KEGG" id="mmob:F6R98_14455"/>
<sequence length="621" mass="69903">MSAIRSQNVITNYVYQFNASDLAYSTDQYPVAGNFSATTTPWLNDKNTIPKSWQFTPDDDRLKNERMAQIVKEAAYINKNVPGQTYVGPATEQIRQRYTWNMWDTTVFTQKQIDTLTGYWIDDDAEFARQRLGGANPNVIAKYNGRDDGLDQFVNTSAGAHNKNALIAALRAAHGRNGLFICDYRPVLGNVQTRRFVREGSYFSVPVAFFSVEGNELMPLAIQIDSINNAYIFTPHDDANSWLLAKLWVGYADFHWWYGGTHLFNTHSIVMIFSIAALNLIEQDPSAETHPLMVLMTPHLKKVCIRTSGVYDVTATDPIPGLYHKGKFCDRFFPTGRIGIYQIINNLYQNYSFDAMAFPQTLANRQIDSASLPVSFPYRDDGQIWWQAIQQFVGNVVDATYADDAAVVKDPLPNAWMNMAQGAFNRDGVKRYTWVASKNYLKHALTNLFFTATAQHTAVNNSMFQSWGFLPNGVFAMEKAPPQKPGVSDEELLGSLPNPQEVTGRNLIANQIGTVMEPTTQVNDVVTGDGTAASLHDLYPYDQIRHPKQYQAVSDFYSALWTDNASVNAQITENQRQRIAAFMQTHDYAKYAPNSVSYYYLSVTTRPDMGINASVMNCIQV</sequence>
<gene>
    <name evidence="4" type="ORF">F6R98_14455</name>
</gene>
<dbReference type="SUPFAM" id="SSF48484">
    <property type="entry name" value="Lipoxigenase"/>
    <property type="match status" value="1"/>
</dbReference>
<evidence type="ECO:0000256" key="1">
    <source>
        <dbReference type="ARBA" id="ARBA00022723"/>
    </source>
</evidence>
<accession>A0A5Q0BNK0</accession>
<dbReference type="Proteomes" id="UP000325755">
    <property type="component" value="Chromosome"/>
</dbReference>
<dbReference type="GO" id="GO:0016702">
    <property type="term" value="F:oxidoreductase activity, acting on single donors with incorporation of molecular oxygen, incorporation of two atoms of oxygen"/>
    <property type="evidence" value="ECO:0007669"/>
    <property type="project" value="InterPro"/>
</dbReference>
<dbReference type="Pfam" id="PF00305">
    <property type="entry name" value="Lipoxygenase"/>
    <property type="match status" value="1"/>
</dbReference>
<evidence type="ECO:0000313" key="5">
    <source>
        <dbReference type="Proteomes" id="UP000325755"/>
    </source>
</evidence>
<dbReference type="InterPro" id="IPR013819">
    <property type="entry name" value="LipOase_C"/>
</dbReference>
<reference evidence="4 5" key="1">
    <citation type="submission" date="2019-09" db="EMBL/GenBank/DDBJ databases">
        <title>Ecophysiology of the spiral-shaped methanotroph Methylospira mobilis as revealed by the complete genome sequence.</title>
        <authorList>
            <person name="Oshkin I.Y."/>
            <person name="Dedysh S.N."/>
            <person name="Miroshnikov K."/>
            <person name="Danilova O.V."/>
            <person name="Hakobyan A."/>
            <person name="Liesack W."/>
        </authorList>
    </citation>
    <scope>NUCLEOTIDE SEQUENCE [LARGE SCALE GENOMIC DNA]</scope>
    <source>
        <strain evidence="4 5">Shm1</strain>
    </source>
</reference>
<dbReference type="RefSeq" id="WP_153249660.1">
    <property type="nucleotide sequence ID" value="NZ_CP044205.1"/>
</dbReference>